<evidence type="ECO:0000313" key="3">
    <source>
        <dbReference type="Proteomes" id="UP000789342"/>
    </source>
</evidence>
<reference evidence="2" key="1">
    <citation type="submission" date="2021-06" db="EMBL/GenBank/DDBJ databases">
        <authorList>
            <person name="Kallberg Y."/>
            <person name="Tangrot J."/>
            <person name="Rosling A."/>
        </authorList>
    </citation>
    <scope>NUCLEOTIDE SEQUENCE</scope>
    <source>
        <strain evidence="2">CL551</strain>
    </source>
</reference>
<gene>
    <name evidence="2" type="ORF">AMORRO_LOCUS2770</name>
</gene>
<name>A0A9N8ZCN5_9GLOM</name>
<feature type="region of interest" description="Disordered" evidence="1">
    <location>
        <begin position="1"/>
        <end position="65"/>
    </location>
</feature>
<dbReference type="EMBL" id="CAJVPV010001233">
    <property type="protein sequence ID" value="CAG8490841.1"/>
    <property type="molecule type" value="Genomic_DNA"/>
</dbReference>
<evidence type="ECO:0000313" key="2">
    <source>
        <dbReference type="EMBL" id="CAG8490841.1"/>
    </source>
</evidence>
<feature type="compositionally biased region" description="Polar residues" evidence="1">
    <location>
        <begin position="9"/>
        <end position="24"/>
    </location>
</feature>
<dbReference type="Proteomes" id="UP000789342">
    <property type="component" value="Unassembled WGS sequence"/>
</dbReference>
<evidence type="ECO:0000256" key="1">
    <source>
        <dbReference type="SAM" id="MobiDB-lite"/>
    </source>
</evidence>
<organism evidence="2 3">
    <name type="scientific">Acaulospora morrowiae</name>
    <dbReference type="NCBI Taxonomy" id="94023"/>
    <lineage>
        <taxon>Eukaryota</taxon>
        <taxon>Fungi</taxon>
        <taxon>Fungi incertae sedis</taxon>
        <taxon>Mucoromycota</taxon>
        <taxon>Glomeromycotina</taxon>
        <taxon>Glomeromycetes</taxon>
        <taxon>Diversisporales</taxon>
        <taxon>Acaulosporaceae</taxon>
        <taxon>Acaulospora</taxon>
    </lineage>
</organism>
<sequence>MQNTRKLRGSSLTTRPNYNNNKLSKGNKFNKVRETAAQPYSTSAKKPKTHVEKQETSMIPISTGNILTEITETTSPQELNDRENMMIKPIKAPIRKVIRNPQEQMNLIPTWIVTQNWTEKRMAQAGP</sequence>
<feature type="compositionally biased region" description="Polar residues" evidence="1">
    <location>
        <begin position="56"/>
        <end position="65"/>
    </location>
</feature>
<proteinExistence type="predicted"/>
<dbReference type="AlphaFoldDB" id="A0A9N8ZCN5"/>
<accession>A0A9N8ZCN5</accession>
<comment type="caution">
    <text evidence="2">The sequence shown here is derived from an EMBL/GenBank/DDBJ whole genome shotgun (WGS) entry which is preliminary data.</text>
</comment>
<keyword evidence="3" id="KW-1185">Reference proteome</keyword>
<protein>
    <submittedName>
        <fullName evidence="2">18764_t:CDS:1</fullName>
    </submittedName>
</protein>